<dbReference type="SUPFAM" id="SSF55874">
    <property type="entry name" value="ATPase domain of HSP90 chaperone/DNA topoisomerase II/histidine kinase"/>
    <property type="match status" value="1"/>
</dbReference>
<dbReference type="PANTHER" id="PTHR24421">
    <property type="entry name" value="NITRATE/NITRITE SENSOR PROTEIN NARX-RELATED"/>
    <property type="match status" value="1"/>
</dbReference>
<evidence type="ECO:0000313" key="10">
    <source>
        <dbReference type="EMBL" id="GKT06458.1"/>
    </source>
</evidence>
<evidence type="ECO:0000256" key="4">
    <source>
        <dbReference type="ARBA" id="ARBA00022777"/>
    </source>
</evidence>
<dbReference type="PANTHER" id="PTHR24421:SF63">
    <property type="entry name" value="SENSOR HISTIDINE KINASE DESK"/>
    <property type="match status" value="1"/>
</dbReference>
<dbReference type="InterPro" id="IPR003594">
    <property type="entry name" value="HATPase_dom"/>
</dbReference>
<keyword evidence="6" id="KW-0472">Membrane</keyword>
<evidence type="ECO:0000256" key="5">
    <source>
        <dbReference type="ARBA" id="ARBA00023012"/>
    </source>
</evidence>
<feature type="domain" description="Histidine kinase/HSP90-like ATPase" evidence="7">
    <location>
        <begin position="286"/>
        <end position="370"/>
    </location>
</feature>
<dbReference type="EMBL" id="BQXO01000006">
    <property type="protein sequence ID" value="GKT06458.1"/>
    <property type="molecule type" value="Genomic_DNA"/>
</dbReference>
<dbReference type="Gene3D" id="1.20.5.1930">
    <property type="match status" value="1"/>
</dbReference>
<feature type="transmembrane region" description="Helical" evidence="6">
    <location>
        <begin position="41"/>
        <end position="58"/>
    </location>
</feature>
<dbReference type="Pfam" id="PF23540">
    <property type="entry name" value="DesK_N"/>
    <property type="match status" value="1"/>
</dbReference>
<evidence type="ECO:0000259" key="9">
    <source>
        <dbReference type="Pfam" id="PF23540"/>
    </source>
</evidence>
<dbReference type="Proteomes" id="UP001628078">
    <property type="component" value="Unassembled WGS sequence"/>
</dbReference>
<comment type="caution">
    <text evidence="10">The sequence shown here is derived from an EMBL/GenBank/DDBJ whole genome shotgun (WGS) entry which is preliminary data.</text>
</comment>
<accession>A0ABQ5JV58</accession>
<evidence type="ECO:0000259" key="7">
    <source>
        <dbReference type="Pfam" id="PF02518"/>
    </source>
</evidence>
<dbReference type="GO" id="GO:0016301">
    <property type="term" value="F:kinase activity"/>
    <property type="evidence" value="ECO:0007669"/>
    <property type="project" value="UniProtKB-KW"/>
</dbReference>
<feature type="transmembrane region" description="Helical" evidence="6">
    <location>
        <begin position="145"/>
        <end position="164"/>
    </location>
</feature>
<dbReference type="Gene3D" id="3.30.565.10">
    <property type="entry name" value="Histidine kinase-like ATPase, C-terminal domain"/>
    <property type="match status" value="1"/>
</dbReference>
<comment type="catalytic activity">
    <reaction evidence="1">
        <text>ATP + protein L-histidine = ADP + protein N-phospho-L-histidine.</text>
        <dbReference type="EC" id="2.7.13.3"/>
    </reaction>
</comment>
<evidence type="ECO:0000313" key="11">
    <source>
        <dbReference type="Proteomes" id="UP001628078"/>
    </source>
</evidence>
<keyword evidence="4 10" id="KW-0418">Kinase</keyword>
<evidence type="ECO:0000259" key="8">
    <source>
        <dbReference type="Pfam" id="PF07730"/>
    </source>
</evidence>
<proteinExistence type="predicted"/>
<protein>
    <recommendedName>
        <fullName evidence="2">histidine kinase</fullName>
        <ecNumber evidence="2">2.7.13.3</ecNumber>
    </recommendedName>
</protein>
<dbReference type="InterPro" id="IPR050482">
    <property type="entry name" value="Sensor_HK_TwoCompSys"/>
</dbReference>
<feature type="transmembrane region" description="Helical" evidence="6">
    <location>
        <begin position="64"/>
        <end position="87"/>
    </location>
</feature>
<feature type="transmembrane region" description="Helical" evidence="6">
    <location>
        <begin position="16"/>
        <end position="34"/>
    </location>
</feature>
<name>A0ABQ5JV58_9LACO</name>
<dbReference type="InterPro" id="IPR036890">
    <property type="entry name" value="HATPase_C_sf"/>
</dbReference>
<gene>
    <name evidence="10" type="ORF">JCM31185_17450</name>
</gene>
<feature type="transmembrane region" description="Helical" evidence="6">
    <location>
        <begin position="108"/>
        <end position="125"/>
    </location>
</feature>
<dbReference type="InterPro" id="IPR011712">
    <property type="entry name" value="Sig_transdc_His_kin_sub3_dim/P"/>
</dbReference>
<keyword evidence="6" id="KW-0812">Transmembrane</keyword>
<reference evidence="10 11" key="1">
    <citation type="submission" date="2022-03" db="EMBL/GenBank/DDBJ databases">
        <title>Draft genome sequence of Furfurilactobacillus curtus JCM 31185.</title>
        <authorList>
            <person name="Suzuki S."/>
            <person name="Endo A."/>
            <person name="Kajikawa A."/>
        </authorList>
    </citation>
    <scope>NUCLEOTIDE SEQUENCE [LARGE SCALE GENOMIC DNA]</scope>
    <source>
        <strain evidence="10 11">JCM 31185</strain>
    </source>
</reference>
<dbReference type="RefSeq" id="WP_407884620.1">
    <property type="nucleotide sequence ID" value="NZ_BQXO01000006.1"/>
</dbReference>
<evidence type="ECO:0000256" key="3">
    <source>
        <dbReference type="ARBA" id="ARBA00022679"/>
    </source>
</evidence>
<keyword evidence="11" id="KW-1185">Reference proteome</keyword>
<organism evidence="10 11">
    <name type="scientific">Furfurilactobacillus curtus</name>
    <dbReference type="NCBI Taxonomy" id="1746200"/>
    <lineage>
        <taxon>Bacteria</taxon>
        <taxon>Bacillati</taxon>
        <taxon>Bacillota</taxon>
        <taxon>Bacilli</taxon>
        <taxon>Lactobacillales</taxon>
        <taxon>Lactobacillaceae</taxon>
        <taxon>Furfurilactobacillus</taxon>
    </lineage>
</organism>
<feature type="domain" description="DesK/YvfT N-terminal" evidence="9">
    <location>
        <begin position="6"/>
        <end position="136"/>
    </location>
</feature>
<dbReference type="Pfam" id="PF02518">
    <property type="entry name" value="HATPase_c"/>
    <property type="match status" value="1"/>
</dbReference>
<keyword evidence="3" id="KW-0808">Transferase</keyword>
<dbReference type="InterPro" id="IPR056374">
    <property type="entry name" value="DesK/YvfT_N"/>
</dbReference>
<feature type="domain" description="Signal transduction histidine kinase subgroup 3 dimerisation and phosphoacceptor" evidence="8">
    <location>
        <begin position="184"/>
        <end position="248"/>
    </location>
</feature>
<sequence>MAWLRTYILFPKRFGIYPYFWLIFLAYPLAIAINEHGVRRPFTLVLLLAFLVCYRNGYEVTKRLPWAILGQLVISIYFGVVAQYLWLFVFTAWQVGSLPLAKGTRRPYLVVYYLTAGVTCLTSWAQNNSNLNQLNFSVGIDQLVLLAFIFSSPIAAISVFKTVAESERTRQITRRVENFIRQNERQRISQDLHDTLGQSFSMITIKAELARKLVVIDPDQTEIQLADIEQASRENLQLVRNIVNNLRQLSIAEVLIAQQSNLTAAGVTLLTDHEEISQSWPRSVQVTIGAIIQEAITNIIRYAQANRCWITFSQKESLVHVEIRDNGRGIEQRRIGSTGISGMKQRIKQLPDGHFHLISDVKGTTVALAFTLNEGA</sequence>
<dbReference type="EC" id="2.7.13.3" evidence="2"/>
<dbReference type="Pfam" id="PF07730">
    <property type="entry name" value="HisKA_3"/>
    <property type="match status" value="1"/>
</dbReference>
<dbReference type="CDD" id="cd16917">
    <property type="entry name" value="HATPase_UhpB-NarQ-NarX-like"/>
    <property type="match status" value="1"/>
</dbReference>
<evidence type="ECO:0000256" key="1">
    <source>
        <dbReference type="ARBA" id="ARBA00000085"/>
    </source>
</evidence>
<keyword evidence="6" id="KW-1133">Transmembrane helix</keyword>
<evidence type="ECO:0000256" key="6">
    <source>
        <dbReference type="SAM" id="Phobius"/>
    </source>
</evidence>
<keyword evidence="5" id="KW-0902">Two-component regulatory system</keyword>
<evidence type="ECO:0000256" key="2">
    <source>
        <dbReference type="ARBA" id="ARBA00012438"/>
    </source>
</evidence>